<dbReference type="InterPro" id="IPR041698">
    <property type="entry name" value="Methyltransf_25"/>
</dbReference>
<dbReference type="GO" id="GO:0008168">
    <property type="term" value="F:methyltransferase activity"/>
    <property type="evidence" value="ECO:0007669"/>
    <property type="project" value="UniProtKB-KW"/>
</dbReference>
<keyword evidence="3" id="KW-1185">Reference proteome</keyword>
<evidence type="ECO:0000313" key="3">
    <source>
        <dbReference type="Proteomes" id="UP001058860"/>
    </source>
</evidence>
<reference evidence="3" key="1">
    <citation type="submission" date="2021-11" db="EMBL/GenBank/DDBJ databases">
        <title>Cultivation dependent microbiological survey of springs from the worlds oldest radium mine currently devoted to the extraction of radon-saturated water.</title>
        <authorList>
            <person name="Kapinusova G."/>
            <person name="Smrhova T."/>
            <person name="Strejcek M."/>
            <person name="Suman J."/>
            <person name="Jani K."/>
            <person name="Pajer P."/>
            <person name="Uhlik O."/>
        </authorList>
    </citation>
    <scope>NUCLEOTIDE SEQUENCE [LARGE SCALE GENOMIC DNA]</scope>
    <source>
        <strain evidence="3">J379</strain>
    </source>
</reference>
<dbReference type="PANTHER" id="PTHR43464:SF83">
    <property type="entry name" value="MALONYL-[ACYL-CARRIER PROTEIN] O-METHYLTRANSFERASE"/>
    <property type="match status" value="1"/>
</dbReference>
<keyword evidence="2" id="KW-0489">Methyltransferase</keyword>
<dbReference type="GO" id="GO:0032259">
    <property type="term" value="P:methylation"/>
    <property type="evidence" value="ECO:0007669"/>
    <property type="project" value="UniProtKB-KW"/>
</dbReference>
<evidence type="ECO:0000259" key="1">
    <source>
        <dbReference type="Pfam" id="PF13649"/>
    </source>
</evidence>
<proteinExistence type="predicted"/>
<dbReference type="Gene3D" id="3.40.50.150">
    <property type="entry name" value="Vaccinia Virus protein VP39"/>
    <property type="match status" value="1"/>
</dbReference>
<name>A0ABY5PM90_9ACTN</name>
<dbReference type="CDD" id="cd02440">
    <property type="entry name" value="AdoMet_MTases"/>
    <property type="match status" value="1"/>
</dbReference>
<feature type="domain" description="Methyltransferase" evidence="1">
    <location>
        <begin position="47"/>
        <end position="141"/>
    </location>
</feature>
<evidence type="ECO:0000313" key="2">
    <source>
        <dbReference type="EMBL" id="UUY05437.1"/>
    </source>
</evidence>
<dbReference type="Gene3D" id="2.20.130.10">
    <property type="entry name" value="CAC2371-like domains"/>
    <property type="match status" value="1"/>
</dbReference>
<dbReference type="SUPFAM" id="SSF53335">
    <property type="entry name" value="S-adenosyl-L-methionine-dependent methyltransferases"/>
    <property type="match status" value="1"/>
</dbReference>
<dbReference type="EMBL" id="CP088295">
    <property type="protein sequence ID" value="UUY05437.1"/>
    <property type="molecule type" value="Genomic_DNA"/>
</dbReference>
<accession>A0ABY5PM90</accession>
<sequence length="250" mass="27132">MLPPPEQPGYGRDVAHIHDAGFGDFARAIAPGLLRRLHAAGIGEGVVLDLGCGSGIWAAELIDAGYGVVGIDLSEDLLAIARERAPAADLRHGSIYDMELPACVAVTALGEIMSYRFDAQAGRAAARGLLRRVRDVLRPGGLLLFDIVAPGREPPDGRRTFAEGDDWVLTLEAAQSPDGVLTRRITTFRREDGALWRRSDEEHVLWTWEPADVHIDLADAGFTETRTLRGYGPGHKFPHGWAGFSARRPV</sequence>
<dbReference type="Pfam" id="PF13649">
    <property type="entry name" value="Methyltransf_25"/>
    <property type="match status" value="1"/>
</dbReference>
<dbReference type="InterPro" id="IPR029063">
    <property type="entry name" value="SAM-dependent_MTases_sf"/>
</dbReference>
<dbReference type="RefSeq" id="WP_353865897.1">
    <property type="nucleotide sequence ID" value="NZ_CP088295.1"/>
</dbReference>
<protein>
    <submittedName>
        <fullName evidence="2">Class I SAM-dependent methyltransferase</fullName>
    </submittedName>
</protein>
<dbReference type="Proteomes" id="UP001058860">
    <property type="component" value="Chromosome"/>
</dbReference>
<organism evidence="2 3">
    <name type="scientific">Svornostia abyssi</name>
    <dbReference type="NCBI Taxonomy" id="2898438"/>
    <lineage>
        <taxon>Bacteria</taxon>
        <taxon>Bacillati</taxon>
        <taxon>Actinomycetota</taxon>
        <taxon>Thermoleophilia</taxon>
        <taxon>Solirubrobacterales</taxon>
        <taxon>Baekduiaceae</taxon>
        <taxon>Svornostia</taxon>
    </lineage>
</organism>
<dbReference type="PANTHER" id="PTHR43464">
    <property type="entry name" value="METHYLTRANSFERASE"/>
    <property type="match status" value="1"/>
</dbReference>
<gene>
    <name evidence="2" type="ORF">LRS13_07920</name>
</gene>
<keyword evidence="2" id="KW-0808">Transferase</keyword>